<proteinExistence type="predicted"/>
<dbReference type="Pfam" id="PF07690">
    <property type="entry name" value="MFS_1"/>
    <property type="match status" value="1"/>
</dbReference>
<keyword evidence="5 6" id="KW-0472">Membrane</keyword>
<feature type="transmembrane region" description="Helical" evidence="6">
    <location>
        <begin position="50"/>
        <end position="72"/>
    </location>
</feature>
<dbReference type="InterPro" id="IPR036259">
    <property type="entry name" value="MFS_trans_sf"/>
</dbReference>
<keyword evidence="2" id="KW-1003">Cell membrane</keyword>
<dbReference type="GO" id="GO:0005886">
    <property type="term" value="C:plasma membrane"/>
    <property type="evidence" value="ECO:0007669"/>
    <property type="project" value="UniProtKB-SubCell"/>
</dbReference>
<feature type="transmembrane region" description="Helical" evidence="6">
    <location>
        <begin position="255"/>
        <end position="276"/>
    </location>
</feature>
<organism evidence="7 8">
    <name type="scientific">Prauserella cavernicola</name>
    <dbReference type="NCBI Taxonomy" id="2800127"/>
    <lineage>
        <taxon>Bacteria</taxon>
        <taxon>Bacillati</taxon>
        <taxon>Actinomycetota</taxon>
        <taxon>Actinomycetes</taxon>
        <taxon>Pseudonocardiales</taxon>
        <taxon>Pseudonocardiaceae</taxon>
        <taxon>Prauserella</taxon>
    </lineage>
</organism>
<feature type="transmembrane region" description="Helical" evidence="6">
    <location>
        <begin position="283"/>
        <end position="302"/>
    </location>
</feature>
<dbReference type="Gene3D" id="1.20.1250.20">
    <property type="entry name" value="MFS general substrate transporter like domains"/>
    <property type="match status" value="1"/>
</dbReference>
<evidence type="ECO:0000313" key="8">
    <source>
        <dbReference type="Proteomes" id="UP000635245"/>
    </source>
</evidence>
<accession>A0A934QSE3</accession>
<dbReference type="SUPFAM" id="SSF103473">
    <property type="entry name" value="MFS general substrate transporter"/>
    <property type="match status" value="1"/>
</dbReference>
<dbReference type="AlphaFoldDB" id="A0A934QSE3"/>
<evidence type="ECO:0000256" key="4">
    <source>
        <dbReference type="ARBA" id="ARBA00022989"/>
    </source>
</evidence>
<protein>
    <submittedName>
        <fullName evidence="7">MFS transporter</fullName>
    </submittedName>
</protein>
<name>A0A934QSE3_9PSEU</name>
<keyword evidence="4 6" id="KW-1133">Transmembrane helix</keyword>
<dbReference type="PANTHER" id="PTHR23513:SF11">
    <property type="entry name" value="STAPHYLOFERRIN A TRANSPORTER"/>
    <property type="match status" value="1"/>
</dbReference>
<dbReference type="RefSeq" id="WP_200318814.1">
    <property type="nucleotide sequence ID" value="NZ_JAENJH010000003.1"/>
</dbReference>
<feature type="transmembrane region" description="Helical" evidence="6">
    <location>
        <begin position="170"/>
        <end position="189"/>
    </location>
</feature>
<feature type="transmembrane region" description="Helical" evidence="6">
    <location>
        <begin position="93"/>
        <end position="115"/>
    </location>
</feature>
<gene>
    <name evidence="7" type="ORF">JHE00_15800</name>
</gene>
<comment type="caution">
    <text evidence="7">The sequence shown here is derived from an EMBL/GenBank/DDBJ whole genome shotgun (WGS) entry which is preliminary data.</text>
</comment>
<keyword evidence="8" id="KW-1185">Reference proteome</keyword>
<dbReference type="GO" id="GO:0022857">
    <property type="term" value="F:transmembrane transporter activity"/>
    <property type="evidence" value="ECO:0007669"/>
    <property type="project" value="InterPro"/>
</dbReference>
<dbReference type="Proteomes" id="UP000635245">
    <property type="component" value="Unassembled WGS sequence"/>
</dbReference>
<feature type="transmembrane region" description="Helical" evidence="6">
    <location>
        <begin position="344"/>
        <end position="362"/>
    </location>
</feature>
<evidence type="ECO:0000256" key="5">
    <source>
        <dbReference type="ARBA" id="ARBA00023136"/>
    </source>
</evidence>
<feature type="transmembrane region" description="Helical" evidence="6">
    <location>
        <begin position="374"/>
        <end position="392"/>
    </location>
</feature>
<sequence length="406" mass="41693">MKPGLGAPLRRHRDFRALLAGRTAAELGNAIAPVALAFTVLDLTGSLTDLGLVVGARSVANVLLLLVGGVLADRLPRGVILQGTEYAAMATQALLALSVLSGHASIPVLIALAAVNGAVAAMSLPAAASLTPQTVSPDLLAPANALVRMAANTGRITGAALGGALIAATAPGWAMVANSVVFLAAALAYRRVRVRGPRRTERTNPLADLAAGWREFSSRSWVWLVVVQFMVVNAVLAGCLVVLGPSVADDTFGRAGWGLVLAANTVGAFAGGVLAARWQPKRALRIGVAVAVFDAVPLALLAELPHVVPLVIAMFLAGVALEQFVVAWDVSLQENIAEDKLARVYSYDMLGSFIALPVGEVTAGPLAESVGVEATLLGGAALLTVVTLLVLLSPSIRGLERRPVPA</sequence>
<evidence type="ECO:0000313" key="7">
    <source>
        <dbReference type="EMBL" id="MBK1785796.1"/>
    </source>
</evidence>
<dbReference type="PANTHER" id="PTHR23513">
    <property type="entry name" value="INTEGRAL MEMBRANE EFFLUX PROTEIN-RELATED"/>
    <property type="match status" value="1"/>
</dbReference>
<keyword evidence="3 6" id="KW-0812">Transmembrane</keyword>
<evidence type="ECO:0000256" key="2">
    <source>
        <dbReference type="ARBA" id="ARBA00022475"/>
    </source>
</evidence>
<comment type="subcellular location">
    <subcellularLocation>
        <location evidence="1">Cell membrane</location>
        <topology evidence="1">Multi-pass membrane protein</topology>
    </subcellularLocation>
</comment>
<feature type="transmembrane region" description="Helical" evidence="6">
    <location>
        <begin position="308"/>
        <end position="332"/>
    </location>
</feature>
<dbReference type="CDD" id="cd06173">
    <property type="entry name" value="MFS_MefA_like"/>
    <property type="match status" value="1"/>
</dbReference>
<evidence type="ECO:0000256" key="6">
    <source>
        <dbReference type="SAM" id="Phobius"/>
    </source>
</evidence>
<dbReference type="EMBL" id="JAENJH010000003">
    <property type="protein sequence ID" value="MBK1785796.1"/>
    <property type="molecule type" value="Genomic_DNA"/>
</dbReference>
<dbReference type="InterPro" id="IPR011701">
    <property type="entry name" value="MFS"/>
</dbReference>
<reference evidence="7" key="1">
    <citation type="submission" date="2020-12" db="EMBL/GenBank/DDBJ databases">
        <title>Prauserella sp. ASG 168, a novel actinomycete isolated from cave rock.</title>
        <authorList>
            <person name="Suriyachadkun C."/>
        </authorList>
    </citation>
    <scope>NUCLEOTIDE SEQUENCE</scope>
    <source>
        <strain evidence="7">ASG 168</strain>
    </source>
</reference>
<evidence type="ECO:0000256" key="3">
    <source>
        <dbReference type="ARBA" id="ARBA00022692"/>
    </source>
</evidence>
<feature type="transmembrane region" description="Helical" evidence="6">
    <location>
        <begin position="221"/>
        <end position="243"/>
    </location>
</feature>
<evidence type="ECO:0000256" key="1">
    <source>
        <dbReference type="ARBA" id="ARBA00004651"/>
    </source>
</evidence>